<dbReference type="EMBL" id="JACEIQ010000019">
    <property type="protein sequence ID" value="MBA4495809.1"/>
    <property type="molecule type" value="Genomic_DNA"/>
</dbReference>
<keyword evidence="3" id="KW-0472">Membrane</keyword>
<dbReference type="RefSeq" id="WP_181753662.1">
    <property type="nucleotide sequence ID" value="NZ_JACEIQ010000019.1"/>
</dbReference>
<accession>A0A7W1WTP3</accession>
<feature type="region of interest" description="Disordered" evidence="2">
    <location>
        <begin position="1"/>
        <end position="41"/>
    </location>
</feature>
<proteinExistence type="predicted"/>
<dbReference type="InterPro" id="IPR007060">
    <property type="entry name" value="FtsL/DivIC"/>
</dbReference>
<dbReference type="PANTHER" id="PTHR40027:SF1">
    <property type="entry name" value="CELL DIVISION PROTEIN DIVIC"/>
    <property type="match status" value="1"/>
</dbReference>
<dbReference type="Proteomes" id="UP000535491">
    <property type="component" value="Unassembled WGS sequence"/>
</dbReference>
<comment type="caution">
    <text evidence="4">The sequence shown here is derived from an EMBL/GenBank/DDBJ whole genome shotgun (WGS) entry which is preliminary data.</text>
</comment>
<dbReference type="AlphaFoldDB" id="A0A7W1WTP3"/>
<keyword evidence="3" id="KW-0812">Transmembrane</keyword>
<name>A0A7W1WTP3_9BACL</name>
<gene>
    <name evidence="4" type="ORF">H1191_16080</name>
</gene>
<dbReference type="InterPro" id="IPR039076">
    <property type="entry name" value="DivIC"/>
</dbReference>
<evidence type="ECO:0000313" key="4">
    <source>
        <dbReference type="EMBL" id="MBA4495809.1"/>
    </source>
</evidence>
<protein>
    <submittedName>
        <fullName evidence="4">Septum formation initiator family protein</fullName>
    </submittedName>
</protein>
<organism evidence="4 5">
    <name type="scientific">Paenactinomyces guangxiensis</name>
    <dbReference type="NCBI Taxonomy" id="1490290"/>
    <lineage>
        <taxon>Bacteria</taxon>
        <taxon>Bacillati</taxon>
        <taxon>Bacillota</taxon>
        <taxon>Bacilli</taxon>
        <taxon>Bacillales</taxon>
        <taxon>Thermoactinomycetaceae</taxon>
        <taxon>Paenactinomyces</taxon>
    </lineage>
</organism>
<keyword evidence="1" id="KW-0175">Coiled coil</keyword>
<feature type="transmembrane region" description="Helical" evidence="3">
    <location>
        <begin position="50"/>
        <end position="69"/>
    </location>
</feature>
<sequence>MPVQRSADKILAFNHPGANRQSRSSPSSKQVKKSRQPRNQLHPSVRRRRLLWLGGMILFICWAVVQLVVQEWRIWKKEDQLTAKQEELKIVQAETKELETVIKKLRDEDYLLELAHKLGYSKPDEEVYTTREN</sequence>
<keyword evidence="3" id="KW-1133">Transmembrane helix</keyword>
<feature type="coiled-coil region" evidence="1">
    <location>
        <begin position="81"/>
        <end position="108"/>
    </location>
</feature>
<feature type="compositionally biased region" description="Polar residues" evidence="2">
    <location>
        <begin position="19"/>
        <end position="29"/>
    </location>
</feature>
<evidence type="ECO:0000256" key="2">
    <source>
        <dbReference type="SAM" id="MobiDB-lite"/>
    </source>
</evidence>
<dbReference type="PANTHER" id="PTHR40027">
    <property type="entry name" value="CELL DIVISION PROTEIN DIVIC"/>
    <property type="match status" value="1"/>
</dbReference>
<evidence type="ECO:0000256" key="3">
    <source>
        <dbReference type="SAM" id="Phobius"/>
    </source>
</evidence>
<evidence type="ECO:0000256" key="1">
    <source>
        <dbReference type="SAM" id="Coils"/>
    </source>
</evidence>
<keyword evidence="5" id="KW-1185">Reference proteome</keyword>
<evidence type="ECO:0000313" key="5">
    <source>
        <dbReference type="Proteomes" id="UP000535491"/>
    </source>
</evidence>
<dbReference type="Pfam" id="PF04977">
    <property type="entry name" value="DivIC"/>
    <property type="match status" value="1"/>
</dbReference>
<dbReference type="GO" id="GO:0051301">
    <property type="term" value="P:cell division"/>
    <property type="evidence" value="ECO:0007669"/>
    <property type="project" value="InterPro"/>
</dbReference>
<reference evidence="4 5" key="1">
    <citation type="submission" date="2020-07" db="EMBL/GenBank/DDBJ databases">
        <authorList>
            <person name="Feng H."/>
        </authorList>
    </citation>
    <scope>NUCLEOTIDE SEQUENCE [LARGE SCALE GENOMIC DNA]</scope>
    <source>
        <strain evidence="5">s-10</strain>
    </source>
</reference>